<dbReference type="GO" id="GO:0031510">
    <property type="term" value="C:SUMO activating enzyme complex"/>
    <property type="evidence" value="ECO:0007669"/>
    <property type="project" value="UniProtKB-UniRule"/>
</dbReference>
<evidence type="ECO:0000256" key="6">
    <source>
        <dbReference type="ARBA" id="ARBA00022741"/>
    </source>
</evidence>
<keyword evidence="9 11" id="KW-0067">ATP-binding</keyword>
<evidence type="ECO:0000256" key="8">
    <source>
        <dbReference type="ARBA" id="ARBA00022833"/>
    </source>
</evidence>
<dbReference type="GO" id="GO:0046872">
    <property type="term" value="F:metal ion binding"/>
    <property type="evidence" value="ECO:0007669"/>
    <property type="project" value="UniProtKB-KW"/>
</dbReference>
<evidence type="ECO:0000256" key="10">
    <source>
        <dbReference type="ARBA" id="ARBA00023242"/>
    </source>
</evidence>
<proteinExistence type="inferred from homology"/>
<dbReference type="PIRSF" id="PIRSF039133">
    <property type="entry name" value="SUMO_E1B"/>
    <property type="match status" value="1"/>
</dbReference>
<dbReference type="GO" id="GO:0005737">
    <property type="term" value="C:cytoplasm"/>
    <property type="evidence" value="ECO:0007669"/>
    <property type="project" value="TreeGrafter"/>
</dbReference>
<feature type="binding site" evidence="13">
    <location>
        <begin position="119"/>
        <end position="124"/>
    </location>
    <ligand>
        <name>ATP</name>
        <dbReference type="ChEBI" id="CHEBI:30616"/>
    </ligand>
</feature>
<dbReference type="Gene3D" id="3.50.50.80">
    <property type="entry name" value="Ubiquitin-activating enzyme E1, inactive adenylation domain, subdomain 1"/>
    <property type="match status" value="1"/>
</dbReference>
<dbReference type="Proteomes" id="UP000038040">
    <property type="component" value="Unplaced"/>
</dbReference>
<dbReference type="Pfam" id="PF14732">
    <property type="entry name" value="UAE_UbL"/>
    <property type="match status" value="1"/>
</dbReference>
<dbReference type="GO" id="GO:0019948">
    <property type="term" value="F:SUMO activating enzyme activity"/>
    <property type="evidence" value="ECO:0007669"/>
    <property type="project" value="UniProtKB-UniRule"/>
</dbReference>
<comment type="subcellular location">
    <subcellularLocation>
        <location evidence="1">Nucleus</location>
    </subcellularLocation>
</comment>
<sequence length="590" mass="66123">MVEDLQTDWYDSSFLSCLGCRVLVVGAGGIGCELLKNLVLTGFTNIDIIDLDTIDVSNLNRQFLFRREHVGKPKVEVAVDAVKAVAPEAKVLAHHDSVLSSKYDVDFFQQFTVVLSALDNREARIHVNRLCLAARVPLIESGSSGYLGQVNVIVRDQTECYECLPKSEQKSYPGCTIRNTPSEPIHCIVWAKHLFNQLFGQPDAEDEVSPDMNDEENKYHFAAEETVESGLENRNYQANGDHYFATDNSYALCTSESTRQWAENNNFDPVLLFTKFFHDDILYLLSMSNLWRERRKPTPLIWDSLPDQNPSASRSKSANDLWTVLDCRQQFEDALNILGKRVRDGSVLVWDKDDDAALRFVTACANIRAHAFHIPMKSLFDIKSMAGNIIPAIATTNAIVAGMIVIEALKVVFDRLPALRNIFITRLPNPRGKVLVDQVPNKPNPNCYVCSNRREIVLKTNVNLTTVNALEIKFLKTVLHMVAPDVIISGTGVLVISSEQGETNAVGELTLENVGIINGCVLECDDFLQKLELRIRIVESNQLKSDEFDIVNDSAQMDQESEEKAVKRASNLYAEDLLAKRVRNTIGDQN</sequence>
<dbReference type="InterPro" id="IPR000594">
    <property type="entry name" value="ThiF_NAD_FAD-bd"/>
</dbReference>
<evidence type="ECO:0000256" key="9">
    <source>
        <dbReference type="ARBA" id="ARBA00022840"/>
    </source>
</evidence>
<feature type="binding site" evidence="13">
    <location>
        <begin position="26"/>
        <end position="31"/>
    </location>
    <ligand>
        <name>ATP</name>
        <dbReference type="ChEBI" id="CHEBI:30616"/>
    </ligand>
</feature>
<accession>A0A0N4UM52</accession>
<dbReference type="EMBL" id="UYYG01000078">
    <property type="protein sequence ID" value="VDN52780.1"/>
    <property type="molecule type" value="Genomic_DNA"/>
</dbReference>
<dbReference type="WBParaSite" id="DME_0000890701-mRNA-1">
    <property type="protein sequence ID" value="DME_0000890701-mRNA-1"/>
    <property type="gene ID" value="DME_0000890701"/>
</dbReference>
<feature type="binding site" evidence="14">
    <location>
        <position position="160"/>
    </location>
    <ligand>
        <name>Zn(2+)</name>
        <dbReference type="ChEBI" id="CHEBI:29105"/>
    </ligand>
</feature>
<feature type="domain" description="Ubiquitin/SUMO-activating enzyme ubiquitin-like" evidence="17">
    <location>
        <begin position="458"/>
        <end position="543"/>
    </location>
</feature>
<evidence type="ECO:0000313" key="21">
    <source>
        <dbReference type="WBParaSite" id="DME_0000890701-mRNA-1"/>
    </source>
</evidence>
<feature type="binding site" evidence="14">
    <location>
        <position position="163"/>
    </location>
    <ligand>
        <name>Zn(2+)</name>
        <dbReference type="ChEBI" id="CHEBI:29105"/>
    </ligand>
</feature>
<evidence type="ECO:0000256" key="1">
    <source>
        <dbReference type="ARBA" id="ARBA00004123"/>
    </source>
</evidence>
<evidence type="ECO:0000313" key="20">
    <source>
        <dbReference type="Proteomes" id="UP000274756"/>
    </source>
</evidence>
<dbReference type="UniPathway" id="UPA00886"/>
<dbReference type="OrthoDB" id="10255449at2759"/>
<evidence type="ECO:0000256" key="2">
    <source>
        <dbReference type="ARBA" id="ARBA00004718"/>
    </source>
</evidence>
<dbReference type="SUPFAM" id="SSF69572">
    <property type="entry name" value="Activating enzymes of the ubiquitin-like proteins"/>
    <property type="match status" value="1"/>
</dbReference>
<dbReference type="PANTHER" id="PTHR10953">
    <property type="entry name" value="UBIQUITIN-ACTIVATING ENZYME E1"/>
    <property type="match status" value="1"/>
</dbReference>
<comment type="subunit">
    <text evidence="11">Heterodimer.</text>
</comment>
<dbReference type="InterPro" id="IPR030661">
    <property type="entry name" value="Uba2"/>
</dbReference>
<keyword evidence="4" id="KW-0808">Transferase</keyword>
<dbReference type="STRING" id="318479.A0A0N4UM52"/>
<organism evidence="19 21">
    <name type="scientific">Dracunculus medinensis</name>
    <name type="common">Guinea worm</name>
    <dbReference type="NCBI Taxonomy" id="318479"/>
    <lineage>
        <taxon>Eukaryota</taxon>
        <taxon>Metazoa</taxon>
        <taxon>Ecdysozoa</taxon>
        <taxon>Nematoda</taxon>
        <taxon>Chromadorea</taxon>
        <taxon>Rhabditida</taxon>
        <taxon>Spirurina</taxon>
        <taxon>Dracunculoidea</taxon>
        <taxon>Dracunculidae</taxon>
        <taxon>Dracunculus</taxon>
    </lineage>
</organism>
<evidence type="ECO:0000256" key="11">
    <source>
        <dbReference type="PIRNR" id="PIRNR039133"/>
    </source>
</evidence>
<evidence type="ECO:0000313" key="18">
    <source>
        <dbReference type="EMBL" id="VDN52780.1"/>
    </source>
</evidence>
<dbReference type="InterPro" id="IPR033127">
    <property type="entry name" value="UBQ-activ_enz_E1_Cys_AS"/>
</dbReference>
<feature type="active site" description="Glycyl thioester intermediate" evidence="12 15">
    <location>
        <position position="175"/>
    </location>
</feature>
<dbReference type="Gene3D" id="1.10.10.520">
    <property type="entry name" value="Ubiquitin activating enzymes (Uba3). Chain: B, domain 2"/>
    <property type="match status" value="1"/>
</dbReference>
<evidence type="ECO:0000259" key="16">
    <source>
        <dbReference type="Pfam" id="PF00899"/>
    </source>
</evidence>
<dbReference type="GO" id="GO:0005524">
    <property type="term" value="F:ATP binding"/>
    <property type="evidence" value="ECO:0007669"/>
    <property type="project" value="UniProtKB-UniRule"/>
</dbReference>
<keyword evidence="8 11" id="KW-0862">Zinc</keyword>
<dbReference type="InterPro" id="IPR035985">
    <property type="entry name" value="Ubiquitin-activating_enz"/>
</dbReference>
<feature type="binding site" evidence="14">
    <location>
        <position position="450"/>
    </location>
    <ligand>
        <name>Zn(2+)</name>
        <dbReference type="ChEBI" id="CHEBI:29105"/>
    </ligand>
</feature>
<evidence type="ECO:0000259" key="17">
    <source>
        <dbReference type="Pfam" id="PF14732"/>
    </source>
</evidence>
<evidence type="ECO:0000256" key="12">
    <source>
        <dbReference type="PIRSR" id="PIRSR039133-1"/>
    </source>
</evidence>
<evidence type="ECO:0000313" key="19">
    <source>
        <dbReference type="Proteomes" id="UP000038040"/>
    </source>
</evidence>
<dbReference type="InterPro" id="IPR023318">
    <property type="entry name" value="Ub_act_enz_dom_a_sf"/>
</dbReference>
<dbReference type="Pfam" id="PF00899">
    <property type="entry name" value="ThiF"/>
    <property type="match status" value="1"/>
</dbReference>
<dbReference type="InterPro" id="IPR042449">
    <property type="entry name" value="Ub-E1_IAD_1"/>
</dbReference>
<dbReference type="FunFam" id="3.50.50.80:FF:000002">
    <property type="entry name" value="SUMO-activating enzyme subunit 2"/>
    <property type="match status" value="1"/>
</dbReference>
<feature type="binding site" evidence="13">
    <location>
        <position position="50"/>
    </location>
    <ligand>
        <name>ATP</name>
        <dbReference type="ChEBI" id="CHEBI:30616"/>
    </ligand>
</feature>
<comment type="pathway">
    <text evidence="2 11">Protein modification; protein sumoylation.</text>
</comment>
<evidence type="ECO:0000256" key="13">
    <source>
        <dbReference type="PIRSR" id="PIRSR039133-2"/>
    </source>
</evidence>
<gene>
    <name evidence="18" type="ORF">DME_LOCUS2753</name>
</gene>
<evidence type="ECO:0000256" key="15">
    <source>
        <dbReference type="PROSITE-ProRule" id="PRU10132"/>
    </source>
</evidence>
<dbReference type="GO" id="GO:0016925">
    <property type="term" value="P:protein sumoylation"/>
    <property type="evidence" value="ECO:0007669"/>
    <property type="project" value="UniProtKB-UniRule"/>
</dbReference>
<dbReference type="PROSITE" id="PS00865">
    <property type="entry name" value="UBIQUITIN_ACTIVAT_2"/>
    <property type="match status" value="1"/>
</dbReference>
<comment type="similarity">
    <text evidence="3 11">Belongs to the ubiquitin-activating E1 family.</text>
</comment>
<dbReference type="Gene3D" id="3.10.290.20">
    <property type="entry name" value="Ubiquitin-like 2 activating enzyme e1b. Chain: B, domain 3"/>
    <property type="match status" value="1"/>
</dbReference>
<reference evidence="21" key="1">
    <citation type="submission" date="2017-02" db="UniProtKB">
        <authorList>
            <consortium name="WormBaseParasite"/>
        </authorList>
    </citation>
    <scope>IDENTIFICATION</scope>
</reference>
<dbReference type="PANTHER" id="PTHR10953:SF5">
    <property type="entry name" value="SUMO-ACTIVATING ENZYME SUBUNIT 2"/>
    <property type="match status" value="1"/>
</dbReference>
<evidence type="ECO:0000256" key="7">
    <source>
        <dbReference type="ARBA" id="ARBA00022786"/>
    </source>
</evidence>
<evidence type="ECO:0000256" key="14">
    <source>
        <dbReference type="PIRSR" id="PIRSR039133-3"/>
    </source>
</evidence>
<evidence type="ECO:0000256" key="4">
    <source>
        <dbReference type="ARBA" id="ARBA00022679"/>
    </source>
</evidence>
<name>A0A0N4UM52_DRAME</name>
<feature type="binding site" evidence="14">
    <location>
        <position position="447"/>
    </location>
    <ligand>
        <name>Zn(2+)</name>
        <dbReference type="ChEBI" id="CHEBI:29105"/>
    </ligand>
</feature>
<dbReference type="InterPro" id="IPR045886">
    <property type="entry name" value="ThiF/MoeB/HesA"/>
</dbReference>
<keyword evidence="20" id="KW-1185">Reference proteome</keyword>
<keyword evidence="5 11" id="KW-0479">Metal-binding</keyword>
<feature type="domain" description="THIF-type NAD/FAD binding fold" evidence="16">
    <location>
        <begin position="20"/>
        <end position="447"/>
    </location>
</feature>
<dbReference type="Proteomes" id="UP000274756">
    <property type="component" value="Unassembled WGS sequence"/>
</dbReference>
<reference evidence="18 20" key="2">
    <citation type="submission" date="2018-11" db="EMBL/GenBank/DDBJ databases">
        <authorList>
            <consortium name="Pathogen Informatics"/>
        </authorList>
    </citation>
    <scope>NUCLEOTIDE SEQUENCE [LARGE SCALE GENOMIC DNA]</scope>
</reference>
<dbReference type="GO" id="GO:0016740">
    <property type="term" value="F:transferase activity"/>
    <property type="evidence" value="ECO:0007669"/>
    <property type="project" value="UniProtKB-KW"/>
</dbReference>
<keyword evidence="7 11" id="KW-0833">Ubl conjugation pathway</keyword>
<keyword evidence="6 11" id="KW-0547">Nucleotide-binding</keyword>
<dbReference type="FunFam" id="3.40.50.720:FF:000618">
    <property type="entry name" value="SUMO-activating enzyme subunit 2"/>
    <property type="match status" value="1"/>
</dbReference>
<dbReference type="InterPro" id="IPR028077">
    <property type="entry name" value="UAE_UbL_dom"/>
</dbReference>
<evidence type="ECO:0000256" key="3">
    <source>
        <dbReference type="ARBA" id="ARBA00005673"/>
    </source>
</evidence>
<protein>
    <recommendedName>
        <fullName evidence="11">SUMO-activating enzyme subunit</fullName>
    </recommendedName>
</protein>
<feature type="binding site" evidence="13">
    <location>
        <begin position="58"/>
        <end position="61"/>
    </location>
    <ligand>
        <name>ATP</name>
        <dbReference type="ChEBI" id="CHEBI:30616"/>
    </ligand>
</feature>
<keyword evidence="10" id="KW-0539">Nucleus</keyword>
<dbReference type="AlphaFoldDB" id="A0A0N4UM52"/>
<feature type="binding site" evidence="13">
    <location>
        <position position="74"/>
    </location>
    <ligand>
        <name>ATP</name>
        <dbReference type="ChEBI" id="CHEBI:30616"/>
    </ligand>
</feature>
<evidence type="ECO:0000256" key="5">
    <source>
        <dbReference type="ARBA" id="ARBA00022723"/>
    </source>
</evidence>